<dbReference type="InterPro" id="IPR012944">
    <property type="entry name" value="SusD_RagB_dom"/>
</dbReference>
<accession>A0ABW8YYE1</accession>
<organism evidence="8 9">
    <name type="scientific">Flavobacterium rhizosphaerae</name>
    <dbReference type="NCBI Taxonomy" id="3163298"/>
    <lineage>
        <taxon>Bacteria</taxon>
        <taxon>Pseudomonadati</taxon>
        <taxon>Bacteroidota</taxon>
        <taxon>Flavobacteriia</taxon>
        <taxon>Flavobacteriales</taxon>
        <taxon>Flavobacteriaceae</taxon>
        <taxon>Flavobacterium</taxon>
    </lineage>
</organism>
<feature type="domain" description="RagB/SusD" evidence="6">
    <location>
        <begin position="338"/>
        <end position="502"/>
    </location>
</feature>
<sequence length="503" mass="55170">MKIKNLKWVLVFAGGITLLSCSKDFLDTKPSGQVFENNFYQDGDDAYHALVAVYDIMKKQAGGFENMTAMLNAGSDDFYAGGGNASDGAGIQSFSNYSINSSTLPGSFWSDFYQGIFRANKLLQELPDIDMDEADKARFAAEAKALRGFYYFELVTQFRNIVFYTEPIPTSEFYNLTQVDPAIVYEQIEKDLSEAIPSLPPTVDLSTEAGRLTKGAAQAILGKVYLFEGKNSQAASMFAEVNGTPGSTSQYGYKLLDNFADLWKIDNKYNTESIFEAAHTKESNADWGNWGSGSDEGNSLNVMVGPRGYSVTPDGDAPAYEAGWSFNPVTEDLANELQGDPRFDATIADLNALVASGDALYSPGYQDTGYFLKKFMPTHDEITDGGGAVVLNYRQNMYVIRLADTYLMEAEALGGSGARAQALLDAVRARVGLPSVPVSLEAIWHERRLELAGEGHRWQDLVRTGRAASVLASRGFTAGKNEIWPIPLRELENTQLVQNPNYN</sequence>
<proteinExistence type="inferred from homology"/>
<protein>
    <submittedName>
        <fullName evidence="8">RagB/SusD family nutrient uptake outer membrane protein</fullName>
    </submittedName>
</protein>
<evidence type="ECO:0000256" key="1">
    <source>
        <dbReference type="ARBA" id="ARBA00004442"/>
    </source>
</evidence>
<dbReference type="RefSeq" id="WP_408085372.1">
    <property type="nucleotide sequence ID" value="NZ_JBELPZ010000012.1"/>
</dbReference>
<dbReference type="InterPro" id="IPR011990">
    <property type="entry name" value="TPR-like_helical_dom_sf"/>
</dbReference>
<evidence type="ECO:0000313" key="9">
    <source>
        <dbReference type="Proteomes" id="UP001629156"/>
    </source>
</evidence>
<evidence type="ECO:0000256" key="4">
    <source>
        <dbReference type="ARBA" id="ARBA00023136"/>
    </source>
</evidence>
<dbReference type="EMBL" id="JBELPZ010000012">
    <property type="protein sequence ID" value="MFL9845104.1"/>
    <property type="molecule type" value="Genomic_DNA"/>
</dbReference>
<dbReference type="PROSITE" id="PS51257">
    <property type="entry name" value="PROKAR_LIPOPROTEIN"/>
    <property type="match status" value="1"/>
</dbReference>
<gene>
    <name evidence="8" type="ORF">ABS766_11800</name>
</gene>
<keyword evidence="5" id="KW-0998">Cell outer membrane</keyword>
<feature type="domain" description="SusD-like N-terminal" evidence="7">
    <location>
        <begin position="73"/>
        <end position="226"/>
    </location>
</feature>
<evidence type="ECO:0000313" key="8">
    <source>
        <dbReference type="EMBL" id="MFL9845104.1"/>
    </source>
</evidence>
<keyword evidence="4" id="KW-0472">Membrane</keyword>
<evidence type="ECO:0000259" key="7">
    <source>
        <dbReference type="Pfam" id="PF14322"/>
    </source>
</evidence>
<dbReference type="Gene3D" id="1.25.40.390">
    <property type="match status" value="1"/>
</dbReference>
<evidence type="ECO:0000256" key="3">
    <source>
        <dbReference type="ARBA" id="ARBA00022729"/>
    </source>
</evidence>
<evidence type="ECO:0000259" key="6">
    <source>
        <dbReference type="Pfam" id="PF07980"/>
    </source>
</evidence>
<comment type="caution">
    <text evidence="8">The sequence shown here is derived from an EMBL/GenBank/DDBJ whole genome shotgun (WGS) entry which is preliminary data.</text>
</comment>
<reference evidence="8 9" key="1">
    <citation type="submission" date="2024-06" db="EMBL/GenBank/DDBJ databases">
        <authorList>
            <person name="Kaempfer P."/>
            <person name="Viver T."/>
        </authorList>
    </citation>
    <scope>NUCLEOTIDE SEQUENCE [LARGE SCALE GENOMIC DNA]</scope>
    <source>
        <strain evidence="8 9">ST-119</strain>
    </source>
</reference>
<comment type="similarity">
    <text evidence="2">Belongs to the SusD family.</text>
</comment>
<name>A0ABW8YYE1_9FLAO</name>
<keyword evidence="9" id="KW-1185">Reference proteome</keyword>
<dbReference type="SUPFAM" id="SSF48452">
    <property type="entry name" value="TPR-like"/>
    <property type="match status" value="1"/>
</dbReference>
<dbReference type="Pfam" id="PF14322">
    <property type="entry name" value="SusD-like_3"/>
    <property type="match status" value="1"/>
</dbReference>
<comment type="subcellular location">
    <subcellularLocation>
        <location evidence="1">Cell outer membrane</location>
    </subcellularLocation>
</comment>
<dbReference type="Pfam" id="PF07980">
    <property type="entry name" value="SusD_RagB"/>
    <property type="match status" value="1"/>
</dbReference>
<evidence type="ECO:0000256" key="5">
    <source>
        <dbReference type="ARBA" id="ARBA00023237"/>
    </source>
</evidence>
<dbReference type="InterPro" id="IPR033985">
    <property type="entry name" value="SusD-like_N"/>
</dbReference>
<dbReference type="Proteomes" id="UP001629156">
    <property type="component" value="Unassembled WGS sequence"/>
</dbReference>
<dbReference type="CDD" id="cd08977">
    <property type="entry name" value="SusD"/>
    <property type="match status" value="1"/>
</dbReference>
<evidence type="ECO:0000256" key="2">
    <source>
        <dbReference type="ARBA" id="ARBA00006275"/>
    </source>
</evidence>
<keyword evidence="3" id="KW-0732">Signal</keyword>